<dbReference type="PANTHER" id="PTHR30472:SF25">
    <property type="entry name" value="ABC TRANSPORTER PERMEASE PROTEIN MJ0876-RELATED"/>
    <property type="match status" value="1"/>
</dbReference>
<dbReference type="AlphaFoldDB" id="A0A9Q7EVW7"/>
<feature type="transmembrane region" description="Helical" evidence="8">
    <location>
        <begin position="294"/>
        <end position="312"/>
    </location>
</feature>
<dbReference type="Pfam" id="PF01032">
    <property type="entry name" value="FecCD"/>
    <property type="match status" value="1"/>
</dbReference>
<sequence>MHLDDGRLPQGYGRHVALRKRGVAAAAAATALLFLFSLSVGAVTIPPGDVLRSLLGWGQEARWDRIVCQIRLPQALAALLAGTGLSLAGAVSQSVLRNPLASPFTLGISHGAAFGAALSVLLFPRGETGSLFLHLYGTAASALFASALTTAAVLLLARRRPSPETVVLCGVALSALFTASTMLLQYFADDSQLATMVFWTFGDLARARWPELALMTAVTALSAAYFLFRRWDLNTLLAGEETARSLGLSVTRIRLETMAVACLVTAVIVSLVGVIGFVGLVCPHMARRFTGDDHRFLLPASALTGAFLLLAADTTARLVLLPRILPVSIVTAFLGAPTFIWLLGRERRR</sequence>
<evidence type="ECO:0000256" key="8">
    <source>
        <dbReference type="SAM" id="Phobius"/>
    </source>
</evidence>
<evidence type="ECO:0000256" key="2">
    <source>
        <dbReference type="ARBA" id="ARBA00007935"/>
    </source>
</evidence>
<evidence type="ECO:0000256" key="3">
    <source>
        <dbReference type="ARBA" id="ARBA00022448"/>
    </source>
</evidence>
<dbReference type="SUPFAM" id="SSF81345">
    <property type="entry name" value="ABC transporter involved in vitamin B12 uptake, BtuC"/>
    <property type="match status" value="1"/>
</dbReference>
<feature type="transmembrane region" description="Helical" evidence="8">
    <location>
        <begin position="165"/>
        <end position="188"/>
    </location>
</feature>
<dbReference type="CDD" id="cd06550">
    <property type="entry name" value="TM_ABC_iron-siderophores_like"/>
    <property type="match status" value="1"/>
</dbReference>
<reference evidence="10" key="1">
    <citation type="submission" date="2021-04" db="EMBL/GenBank/DDBJ databases">
        <title>A novel Synergistetes isolate from a pyrite-forming mixed culture.</title>
        <authorList>
            <person name="Bunk B."/>
            <person name="Sproer C."/>
            <person name="Spring S."/>
            <person name="Pester M."/>
        </authorList>
    </citation>
    <scope>NUCLEOTIDE SEQUENCE [LARGE SCALE GENOMIC DNA]</scope>
    <source>
        <strain evidence="10">J.5.4.2-T.3.5.2</strain>
    </source>
</reference>
<feature type="transmembrane region" description="Helical" evidence="8">
    <location>
        <begin position="135"/>
        <end position="159"/>
    </location>
</feature>
<organism evidence="9 10">
    <name type="scientific">Aminithiophilus ramosus</name>
    <dbReference type="NCBI Taxonomy" id="3029084"/>
    <lineage>
        <taxon>Bacteria</taxon>
        <taxon>Thermotogati</taxon>
        <taxon>Synergistota</taxon>
        <taxon>Synergistia</taxon>
        <taxon>Synergistales</taxon>
        <taxon>Aminithiophilaceae</taxon>
        <taxon>Aminithiophilus</taxon>
    </lineage>
</organism>
<dbReference type="RefSeq" id="WP_274373546.1">
    <property type="nucleotide sequence ID" value="NZ_CP072943.1"/>
</dbReference>
<dbReference type="Proteomes" id="UP000671879">
    <property type="component" value="Chromosome"/>
</dbReference>
<dbReference type="PANTHER" id="PTHR30472">
    <property type="entry name" value="FERRIC ENTEROBACTIN TRANSPORT SYSTEM PERMEASE PROTEIN"/>
    <property type="match status" value="1"/>
</dbReference>
<dbReference type="KEGG" id="aram:KAR29_13630"/>
<keyword evidence="6 8" id="KW-1133">Transmembrane helix</keyword>
<evidence type="ECO:0000256" key="4">
    <source>
        <dbReference type="ARBA" id="ARBA00022475"/>
    </source>
</evidence>
<dbReference type="EMBL" id="CP072943">
    <property type="protein sequence ID" value="QTX32319.1"/>
    <property type="molecule type" value="Genomic_DNA"/>
</dbReference>
<evidence type="ECO:0000256" key="6">
    <source>
        <dbReference type="ARBA" id="ARBA00022989"/>
    </source>
</evidence>
<keyword evidence="3" id="KW-0813">Transport</keyword>
<comment type="similarity">
    <text evidence="2">Belongs to the binding-protein-dependent transport system permease family. FecCD subfamily.</text>
</comment>
<keyword evidence="4" id="KW-1003">Cell membrane</keyword>
<evidence type="ECO:0000256" key="5">
    <source>
        <dbReference type="ARBA" id="ARBA00022692"/>
    </source>
</evidence>
<keyword evidence="10" id="KW-1185">Reference proteome</keyword>
<evidence type="ECO:0000313" key="9">
    <source>
        <dbReference type="EMBL" id="QTX32319.1"/>
    </source>
</evidence>
<dbReference type="Gene3D" id="1.10.3470.10">
    <property type="entry name" value="ABC transporter involved in vitamin B12 uptake, BtuC"/>
    <property type="match status" value="1"/>
</dbReference>
<dbReference type="FunFam" id="1.10.3470.10:FF:000001">
    <property type="entry name" value="Vitamin B12 ABC transporter permease BtuC"/>
    <property type="match status" value="1"/>
</dbReference>
<evidence type="ECO:0000256" key="1">
    <source>
        <dbReference type="ARBA" id="ARBA00004651"/>
    </source>
</evidence>
<dbReference type="InterPro" id="IPR037294">
    <property type="entry name" value="ABC_BtuC-like"/>
</dbReference>
<protein>
    <submittedName>
        <fullName evidence="9">Iron ABC transporter permease</fullName>
    </submittedName>
</protein>
<name>A0A9Q7EVW7_9BACT</name>
<gene>
    <name evidence="9" type="ORF">KAR29_13630</name>
</gene>
<dbReference type="GO" id="GO:0005886">
    <property type="term" value="C:plasma membrane"/>
    <property type="evidence" value="ECO:0007669"/>
    <property type="project" value="UniProtKB-SubCell"/>
</dbReference>
<dbReference type="GO" id="GO:0033214">
    <property type="term" value="P:siderophore-iron import into cell"/>
    <property type="evidence" value="ECO:0007669"/>
    <property type="project" value="TreeGrafter"/>
</dbReference>
<keyword evidence="7 8" id="KW-0472">Membrane</keyword>
<dbReference type="GO" id="GO:0022857">
    <property type="term" value="F:transmembrane transporter activity"/>
    <property type="evidence" value="ECO:0007669"/>
    <property type="project" value="InterPro"/>
</dbReference>
<accession>A0A9Q7EVW7</accession>
<feature type="transmembrane region" description="Helical" evidence="8">
    <location>
        <begin position="258"/>
        <end position="282"/>
    </location>
</feature>
<evidence type="ECO:0000256" key="7">
    <source>
        <dbReference type="ARBA" id="ARBA00023136"/>
    </source>
</evidence>
<feature type="transmembrane region" description="Helical" evidence="8">
    <location>
        <begin position="209"/>
        <end position="228"/>
    </location>
</feature>
<proteinExistence type="inferred from homology"/>
<feature type="transmembrane region" description="Helical" evidence="8">
    <location>
        <begin position="104"/>
        <end position="123"/>
    </location>
</feature>
<comment type="subcellular location">
    <subcellularLocation>
        <location evidence="1">Cell membrane</location>
        <topology evidence="1">Multi-pass membrane protein</topology>
    </subcellularLocation>
</comment>
<keyword evidence="5 8" id="KW-0812">Transmembrane</keyword>
<dbReference type="InterPro" id="IPR000522">
    <property type="entry name" value="ABC_transptr_permease_BtuC"/>
</dbReference>
<feature type="transmembrane region" description="Helical" evidence="8">
    <location>
        <begin position="324"/>
        <end position="344"/>
    </location>
</feature>
<feature type="transmembrane region" description="Helical" evidence="8">
    <location>
        <begin position="23"/>
        <end position="45"/>
    </location>
</feature>
<evidence type="ECO:0000313" key="10">
    <source>
        <dbReference type="Proteomes" id="UP000671879"/>
    </source>
</evidence>